<evidence type="ECO:0000256" key="10">
    <source>
        <dbReference type="SAM" id="MobiDB-lite"/>
    </source>
</evidence>
<feature type="compositionally biased region" description="Low complexity" evidence="10">
    <location>
        <begin position="1301"/>
        <end position="1315"/>
    </location>
</feature>
<feature type="compositionally biased region" description="Polar residues" evidence="10">
    <location>
        <begin position="643"/>
        <end position="655"/>
    </location>
</feature>
<feature type="compositionally biased region" description="Polar residues" evidence="10">
    <location>
        <begin position="155"/>
        <end position="167"/>
    </location>
</feature>
<dbReference type="GO" id="GO:0030695">
    <property type="term" value="F:GTPase regulator activity"/>
    <property type="evidence" value="ECO:0007669"/>
    <property type="project" value="UniProtKB-ARBA"/>
</dbReference>
<feature type="compositionally biased region" description="Basic and acidic residues" evidence="10">
    <location>
        <begin position="1179"/>
        <end position="1210"/>
    </location>
</feature>
<feature type="compositionally biased region" description="Low complexity" evidence="10">
    <location>
        <begin position="140"/>
        <end position="154"/>
    </location>
</feature>
<comment type="subcellular location">
    <subcellularLocation>
        <location evidence="1">Cell junction</location>
    </subcellularLocation>
    <subcellularLocation>
        <location evidence="2">Cytoplasm</location>
    </subcellularLocation>
</comment>
<dbReference type="Gene3D" id="2.10.110.10">
    <property type="entry name" value="Cysteine Rich Protein"/>
    <property type="match status" value="3"/>
</dbReference>
<dbReference type="FunFam" id="2.10.110.10:FF:000008">
    <property type="entry name" value="Paxillin isoform 1"/>
    <property type="match status" value="1"/>
</dbReference>
<feature type="compositionally biased region" description="Polar residues" evidence="10">
    <location>
        <begin position="1110"/>
        <end position="1162"/>
    </location>
</feature>
<feature type="compositionally biased region" description="Low complexity" evidence="10">
    <location>
        <begin position="437"/>
        <end position="447"/>
    </location>
</feature>
<evidence type="ECO:0000256" key="5">
    <source>
        <dbReference type="ARBA" id="ARBA00022737"/>
    </source>
</evidence>
<feature type="region of interest" description="Disordered" evidence="10">
    <location>
        <begin position="1"/>
        <end position="467"/>
    </location>
</feature>
<organism evidence="12 13">
    <name type="scientific">Galerina marginata (strain CBS 339.88)</name>
    <dbReference type="NCBI Taxonomy" id="685588"/>
    <lineage>
        <taxon>Eukaryota</taxon>
        <taxon>Fungi</taxon>
        <taxon>Dikarya</taxon>
        <taxon>Basidiomycota</taxon>
        <taxon>Agaricomycotina</taxon>
        <taxon>Agaricomycetes</taxon>
        <taxon>Agaricomycetidae</taxon>
        <taxon>Agaricales</taxon>
        <taxon>Agaricineae</taxon>
        <taxon>Strophariaceae</taxon>
        <taxon>Galerina</taxon>
    </lineage>
</organism>
<feature type="compositionally biased region" description="Basic and acidic residues" evidence="10">
    <location>
        <begin position="810"/>
        <end position="819"/>
    </location>
</feature>
<feature type="compositionally biased region" description="Low complexity" evidence="10">
    <location>
        <begin position="53"/>
        <end position="75"/>
    </location>
</feature>
<feature type="compositionally biased region" description="Basic and acidic residues" evidence="10">
    <location>
        <begin position="737"/>
        <end position="758"/>
    </location>
</feature>
<accession>A0A067TAD4</accession>
<dbReference type="STRING" id="685588.A0A067TAD4"/>
<feature type="compositionally biased region" description="Low complexity" evidence="10">
    <location>
        <begin position="496"/>
        <end position="512"/>
    </location>
</feature>
<feature type="domain" description="LIM zinc-binding" evidence="11">
    <location>
        <begin position="1327"/>
        <end position="1386"/>
    </location>
</feature>
<feature type="compositionally biased region" description="Polar residues" evidence="10">
    <location>
        <begin position="393"/>
        <end position="436"/>
    </location>
</feature>
<dbReference type="PANTHER" id="PTHR24207:SF2">
    <property type="entry name" value="ZYX102 PROTEIN"/>
    <property type="match status" value="1"/>
</dbReference>
<evidence type="ECO:0000259" key="11">
    <source>
        <dbReference type="PROSITE" id="PS50023"/>
    </source>
</evidence>
<dbReference type="CDD" id="cd08368">
    <property type="entry name" value="LIM"/>
    <property type="match status" value="3"/>
</dbReference>
<feature type="compositionally biased region" description="Low complexity" evidence="10">
    <location>
        <begin position="957"/>
        <end position="972"/>
    </location>
</feature>
<feature type="compositionally biased region" description="Acidic residues" evidence="10">
    <location>
        <begin position="786"/>
        <end position="798"/>
    </location>
</feature>
<feature type="compositionally biased region" description="Low complexity" evidence="10">
    <location>
        <begin position="114"/>
        <end position="129"/>
    </location>
</feature>
<evidence type="ECO:0000256" key="9">
    <source>
        <dbReference type="PROSITE-ProRule" id="PRU00125"/>
    </source>
</evidence>
<name>A0A067TAD4_GALM3</name>
<evidence type="ECO:0000256" key="1">
    <source>
        <dbReference type="ARBA" id="ARBA00004282"/>
    </source>
</evidence>
<feature type="compositionally biased region" description="Polar residues" evidence="10">
    <location>
        <begin position="524"/>
        <end position="543"/>
    </location>
</feature>
<gene>
    <name evidence="12" type="ORF">GALMADRAFT_222998</name>
</gene>
<evidence type="ECO:0000313" key="13">
    <source>
        <dbReference type="Proteomes" id="UP000027222"/>
    </source>
</evidence>
<feature type="compositionally biased region" description="Low complexity" evidence="10">
    <location>
        <begin position="312"/>
        <end position="337"/>
    </location>
</feature>
<dbReference type="SMART" id="SM00132">
    <property type="entry name" value="LIM"/>
    <property type="match status" value="3"/>
</dbReference>
<keyword evidence="13" id="KW-1185">Reference proteome</keyword>
<dbReference type="SUPFAM" id="SSF57716">
    <property type="entry name" value="Glucocorticoid receptor-like (DNA-binding domain)"/>
    <property type="match status" value="4"/>
</dbReference>
<feature type="compositionally biased region" description="Basic and acidic residues" evidence="10">
    <location>
        <begin position="656"/>
        <end position="665"/>
    </location>
</feature>
<feature type="compositionally biased region" description="Polar residues" evidence="10">
    <location>
        <begin position="1025"/>
        <end position="1037"/>
    </location>
</feature>
<protein>
    <recommendedName>
        <fullName evidence="11">LIM zinc-binding domain-containing protein</fullName>
    </recommendedName>
</protein>
<feature type="compositionally biased region" description="Polar residues" evidence="10">
    <location>
        <begin position="448"/>
        <end position="459"/>
    </location>
</feature>
<evidence type="ECO:0000256" key="3">
    <source>
        <dbReference type="ARBA" id="ARBA00022490"/>
    </source>
</evidence>
<feature type="compositionally biased region" description="Polar residues" evidence="10">
    <location>
        <begin position="1213"/>
        <end position="1229"/>
    </location>
</feature>
<evidence type="ECO:0000256" key="7">
    <source>
        <dbReference type="ARBA" id="ARBA00022949"/>
    </source>
</evidence>
<feature type="domain" description="LIM zinc-binding" evidence="11">
    <location>
        <begin position="1472"/>
        <end position="1533"/>
    </location>
</feature>
<dbReference type="EMBL" id="KL142372">
    <property type="protein sequence ID" value="KDR80101.1"/>
    <property type="molecule type" value="Genomic_DNA"/>
</dbReference>
<dbReference type="GO" id="GO:0046872">
    <property type="term" value="F:metal ion binding"/>
    <property type="evidence" value="ECO:0007669"/>
    <property type="project" value="UniProtKB-KW"/>
</dbReference>
<feature type="region of interest" description="Disordered" evidence="10">
    <location>
        <begin position="484"/>
        <end position="1229"/>
    </location>
</feature>
<dbReference type="InterPro" id="IPR001781">
    <property type="entry name" value="Znf_LIM"/>
</dbReference>
<feature type="compositionally biased region" description="Polar residues" evidence="10">
    <location>
        <begin position="552"/>
        <end position="588"/>
    </location>
</feature>
<feature type="compositionally biased region" description="Acidic residues" evidence="10">
    <location>
        <begin position="601"/>
        <end position="629"/>
    </location>
</feature>
<feature type="compositionally biased region" description="Low complexity" evidence="10">
    <location>
        <begin position="172"/>
        <end position="188"/>
    </location>
</feature>
<feature type="compositionally biased region" description="Acidic residues" evidence="10">
    <location>
        <begin position="848"/>
        <end position="857"/>
    </location>
</feature>
<dbReference type="PROSITE" id="PS50023">
    <property type="entry name" value="LIM_DOMAIN_2"/>
    <property type="match status" value="2"/>
</dbReference>
<feature type="compositionally biased region" description="Low complexity" evidence="10">
    <location>
        <begin position="1"/>
        <end position="29"/>
    </location>
</feature>
<feature type="compositionally biased region" description="Low complexity" evidence="10">
    <location>
        <begin position="196"/>
        <end position="225"/>
    </location>
</feature>
<proteinExistence type="predicted"/>
<feature type="compositionally biased region" description="Polar residues" evidence="10">
    <location>
        <begin position="986"/>
        <end position="998"/>
    </location>
</feature>
<keyword evidence="8 9" id="KW-0440">LIM domain</keyword>
<feature type="compositionally biased region" description="Basic and acidic residues" evidence="10">
    <location>
        <begin position="869"/>
        <end position="888"/>
    </location>
</feature>
<keyword evidence="5" id="KW-0677">Repeat</keyword>
<feature type="compositionally biased region" description="Polar residues" evidence="10">
    <location>
        <begin position="361"/>
        <end position="380"/>
    </location>
</feature>
<feature type="compositionally biased region" description="Low complexity" evidence="10">
    <location>
        <begin position="278"/>
        <end position="291"/>
    </location>
</feature>
<keyword evidence="3" id="KW-0963">Cytoplasm</keyword>
<evidence type="ECO:0000256" key="2">
    <source>
        <dbReference type="ARBA" id="ARBA00004496"/>
    </source>
</evidence>
<sequence length="1535" mass="168517">MAHNQGFYQGQGQPVQQQQQYSPVFQQPQNIYQQLGKPQPQPHLQRHPTYTAQQAQQQPIQPQGFQFGQPQYLQGPPQPMQAPYALTQTPYASPQTPYPLSQTPYIPSHTPFTSQTPYPASQPQYAPAQIPYPPPPTPQQYPIQQQQVQPVYTSHAPTISRAPTSSFPNPTPSAVPASSSGSSWRASIPRPPPVSPSASLAQQAQAQAPPIQVRSTPQTPQTPARRPLPQPSPGANAQPPALPPANAPQRIPTLSSIGSTSSGTARPFPIQPIQTTLPQSSKTPSPTRSRPLPTPTEPNKRATVDLGKLPHSASGSGPSFSSASNSTFSTTSVSASNWPPQKREQSPTRPLPSVADRKQLESSGLSRTSSYAVNLNSGVDSSPVPKRRASPPRFQSQPSSTSNSPVKESSPITSWNSNNPASGPINSTAPSSAKFINSNSSNSSVNNLTTDNPSSSTTAPPKKFVPMWKRTIPEMPAPAWGYAAGMVSEPHPKPKSQPAPATTQSAAPTPSTKGNGKLKKLSGAPSQSLAAASIPASPTKTGSQYQQQQQQHSNILNSEYPRSSAIQQRHPPNQQQSAQYTQGKSPNNHAVRGYTSKPQHEEDEEEEEEETEEDGEEDEEETEESEEDQSDHRYVVHTRHHGQSQNGRPAQQQSRGRYEHEDTPKKKVLRPKVAVDPYAGYTEASPSSKARRDRQETYPVVKESPTKITLRPKVRTSMTEDDERTPKKIIRHARSKSAFEEREVVSHRRDPGERDRPRPGSAFAGPVPRRRRDYEIEEDAVRLAYEDSEEEDDEEESEIEWKKTPKKKAIGREVDRRQGSEPQYGIRDLPANRRSGSGSGGGARYSDDYEEEEEEEDNRYRRPAGRGRGYRDAQEKDWGRDPEPERGYRGTGAGLPQPPAMAREPGGGPERKVRGGPRLKSAPLKFDDYEEEQDHRQQDLNQGRESLHMRFSAMNVDGNGSRSDSRGSSSSGVWPADLPRLPRTPGSATTPGSVTNDGSGYFEAKPQPIAMSGSGFGGRQSQGQENMNRNKGIQNRRTNLDLDDPPPRATVIRTPSPGPSGYTLKRELPQPQGRPQSQVQPPSAHRSSDLNRRQSLYSAPSAPIHGDGDSASQRRPQSQIYGQMQPSFSDRQPAQQQQRGSHLAQYSNHLSQASNNARHQPQTPAPPPTVGIESPHPVGGRDKLADIPKLEEDSNHGSDTEGRGIPRIRVDPSPTSNAPRIQVDSAQPSIPMINVNSSPHMGNVPMINVEMDSTRNDGPKIQIYEVPGISVSGPGFDDHQAGPSINISGPDDHNGHRHGQRQPQRPPSQSHSQPRQKFDGQPRTGGLICGGCNGPIIGRIVSAMGSRWHPACFKCTVCSELLEHVSSYEHEGRPYCHLDYHENFAPRCYTCETAIIEEQFISLDDPGLGKRAYHTQHFFCAECGDPFLSPSGSLPTDSKGELALSGDGEFEGFTVYKGHPYCEACHVRLRLPKCKRCKRSIRDNDEAVEALGGKWCWGCFVCASCEKPFEDPSFFQRGDQPFCEHCFSIMLRNEI</sequence>
<reference evidence="13" key="1">
    <citation type="journal article" date="2014" name="Proc. Natl. Acad. Sci. U.S.A.">
        <title>Extensive sampling of basidiomycete genomes demonstrates inadequacy of the white-rot/brown-rot paradigm for wood decay fungi.</title>
        <authorList>
            <person name="Riley R."/>
            <person name="Salamov A.A."/>
            <person name="Brown D.W."/>
            <person name="Nagy L.G."/>
            <person name="Floudas D."/>
            <person name="Held B.W."/>
            <person name="Levasseur A."/>
            <person name="Lombard V."/>
            <person name="Morin E."/>
            <person name="Otillar R."/>
            <person name="Lindquist E.A."/>
            <person name="Sun H."/>
            <person name="LaButti K.M."/>
            <person name="Schmutz J."/>
            <person name="Jabbour D."/>
            <person name="Luo H."/>
            <person name="Baker S.E."/>
            <person name="Pisabarro A.G."/>
            <person name="Walton J.D."/>
            <person name="Blanchette R.A."/>
            <person name="Henrissat B."/>
            <person name="Martin F."/>
            <person name="Cullen D."/>
            <person name="Hibbett D.S."/>
            <person name="Grigoriev I.V."/>
        </authorList>
    </citation>
    <scope>NUCLEOTIDE SEQUENCE [LARGE SCALE GENOMIC DNA]</scope>
    <source>
        <strain evidence="13">CBS 339.88</strain>
    </source>
</reference>
<evidence type="ECO:0000313" key="12">
    <source>
        <dbReference type="EMBL" id="KDR80101.1"/>
    </source>
</evidence>
<dbReference type="Pfam" id="PF00412">
    <property type="entry name" value="LIM"/>
    <property type="match status" value="2"/>
</dbReference>
<evidence type="ECO:0000256" key="4">
    <source>
        <dbReference type="ARBA" id="ARBA00022723"/>
    </source>
</evidence>
<dbReference type="Proteomes" id="UP000027222">
    <property type="component" value="Unassembled WGS sequence"/>
</dbReference>
<dbReference type="GO" id="GO:0005737">
    <property type="term" value="C:cytoplasm"/>
    <property type="evidence" value="ECO:0007669"/>
    <property type="project" value="UniProtKB-SubCell"/>
</dbReference>
<dbReference type="OrthoDB" id="15567at2759"/>
<evidence type="ECO:0000256" key="8">
    <source>
        <dbReference type="ARBA" id="ARBA00023038"/>
    </source>
</evidence>
<feature type="compositionally biased region" description="Low complexity" evidence="10">
    <location>
        <begin position="255"/>
        <end position="264"/>
    </location>
</feature>
<dbReference type="PROSITE" id="PS00478">
    <property type="entry name" value="LIM_DOMAIN_1"/>
    <property type="match status" value="1"/>
</dbReference>
<keyword evidence="7" id="KW-0965">Cell junction</keyword>
<feature type="compositionally biased region" description="Pro residues" evidence="10">
    <location>
        <begin position="130"/>
        <end position="139"/>
    </location>
</feature>
<evidence type="ECO:0000256" key="6">
    <source>
        <dbReference type="ARBA" id="ARBA00022833"/>
    </source>
</evidence>
<keyword evidence="4 9" id="KW-0479">Metal-binding</keyword>
<feature type="compositionally biased region" description="Polar residues" evidence="10">
    <location>
        <begin position="86"/>
        <end position="113"/>
    </location>
</feature>
<dbReference type="PANTHER" id="PTHR24207">
    <property type="entry name" value="ZYX102 PROTEIN"/>
    <property type="match status" value="1"/>
</dbReference>
<dbReference type="HOGENOM" id="CLU_241974_0_0_1"/>
<feature type="region of interest" description="Disordered" evidence="10">
    <location>
        <begin position="1267"/>
        <end position="1323"/>
    </location>
</feature>
<keyword evidence="6 9" id="KW-0862">Zinc</keyword>